<comment type="caution">
    <text evidence="8">The sequence shown here is derived from an EMBL/GenBank/DDBJ whole genome shotgun (WGS) entry which is preliminary data.</text>
</comment>
<gene>
    <name evidence="8" type="ORF">A6M21_03395</name>
</gene>
<dbReference type="GO" id="GO:0046872">
    <property type="term" value="F:metal ion binding"/>
    <property type="evidence" value="ECO:0007669"/>
    <property type="project" value="UniProtKB-KW"/>
</dbReference>
<protein>
    <submittedName>
        <fullName evidence="8">Xanthine dehydrogenase</fullName>
    </submittedName>
</protein>
<evidence type="ECO:0000256" key="6">
    <source>
        <dbReference type="ARBA" id="ARBA00060707"/>
    </source>
</evidence>
<dbReference type="InterPro" id="IPR001041">
    <property type="entry name" value="2Fe-2S_ferredoxin-type"/>
</dbReference>
<keyword evidence="9" id="KW-1185">Reference proteome</keyword>
<sequence length="170" mass="18764">MKLLKRISFTVNEQEVSMEVDVRESLLEVLRNRLGYTGAKKGCGVGECGACTVLVDDTPIDSCIYLAVWADGKKIRTVEGLAKNGELTEVQKAFVDEGAVQCGFCTPGLIMTTTALVERGEKLSREEIKRELSGHFCRCTGYKQILHAAEKCLNNICKSNEGQQVNREDN</sequence>
<keyword evidence="4" id="KW-0408">Iron</keyword>
<feature type="domain" description="2Fe-2S ferredoxin-type" evidence="7">
    <location>
        <begin position="5"/>
        <end position="81"/>
    </location>
</feature>
<reference evidence="8 9" key="1">
    <citation type="submission" date="2016-04" db="EMBL/GenBank/DDBJ databases">
        <authorList>
            <person name="Evans L.H."/>
            <person name="Alamgir A."/>
            <person name="Owens N."/>
            <person name="Weber N.D."/>
            <person name="Virtaneva K."/>
            <person name="Barbian K."/>
            <person name="Babar A."/>
            <person name="Rosenke K."/>
        </authorList>
    </citation>
    <scope>NUCLEOTIDE SEQUENCE [LARGE SCALE GENOMIC DNA]</scope>
    <source>
        <strain evidence="8 9">LMa1</strain>
    </source>
</reference>
<dbReference type="AlphaFoldDB" id="A0A1B7LIV0"/>
<dbReference type="Proteomes" id="UP000078532">
    <property type="component" value="Unassembled WGS sequence"/>
</dbReference>
<dbReference type="RefSeq" id="WP_066666205.1">
    <property type="nucleotide sequence ID" value="NZ_LYVF01000013.1"/>
</dbReference>
<accession>A0A1B7LIV0</accession>
<dbReference type="InterPro" id="IPR051452">
    <property type="entry name" value="Diverse_Oxidoreductases"/>
</dbReference>
<dbReference type="SUPFAM" id="SSF54292">
    <property type="entry name" value="2Fe-2S ferredoxin-like"/>
    <property type="match status" value="1"/>
</dbReference>
<dbReference type="PANTHER" id="PTHR44379:SF8">
    <property type="entry name" value="XANTHINE DEHYDROGENASE IRON-SULFUR-BINDING SUBUNIT XDHC-RELATED"/>
    <property type="match status" value="1"/>
</dbReference>
<name>A0A1B7LIV0_9FIRM</name>
<evidence type="ECO:0000256" key="2">
    <source>
        <dbReference type="ARBA" id="ARBA00022723"/>
    </source>
</evidence>
<dbReference type="PANTHER" id="PTHR44379">
    <property type="entry name" value="OXIDOREDUCTASE WITH IRON-SULFUR SUBUNIT"/>
    <property type="match status" value="1"/>
</dbReference>
<keyword evidence="5" id="KW-0411">Iron-sulfur</keyword>
<dbReference type="NCBIfam" id="NF043084">
    <property type="entry name" value="XdhC_XDHase"/>
    <property type="match status" value="1"/>
</dbReference>
<dbReference type="Pfam" id="PF00111">
    <property type="entry name" value="Fer2"/>
    <property type="match status" value="1"/>
</dbReference>
<dbReference type="GO" id="GO:0006144">
    <property type="term" value="P:purine nucleobase metabolic process"/>
    <property type="evidence" value="ECO:0007669"/>
    <property type="project" value="InterPro"/>
</dbReference>
<dbReference type="Gene3D" id="3.10.20.30">
    <property type="match status" value="1"/>
</dbReference>
<evidence type="ECO:0000259" key="7">
    <source>
        <dbReference type="PROSITE" id="PS51085"/>
    </source>
</evidence>
<organism evidence="8 9">
    <name type="scientific">Desulfotomaculum copahuensis</name>
    <dbReference type="NCBI Taxonomy" id="1838280"/>
    <lineage>
        <taxon>Bacteria</taxon>
        <taxon>Bacillati</taxon>
        <taxon>Bacillota</taxon>
        <taxon>Clostridia</taxon>
        <taxon>Eubacteriales</taxon>
        <taxon>Desulfotomaculaceae</taxon>
        <taxon>Desulfotomaculum</taxon>
    </lineage>
</organism>
<dbReference type="FunFam" id="3.10.20.30:FF:000020">
    <property type="entry name" value="Xanthine dehydrogenase iron-sulfur subunit"/>
    <property type="match status" value="1"/>
</dbReference>
<keyword evidence="1" id="KW-0001">2Fe-2S</keyword>
<dbReference type="InterPro" id="IPR002888">
    <property type="entry name" value="2Fe-2S-bd"/>
</dbReference>
<dbReference type="InterPro" id="IPR036884">
    <property type="entry name" value="2Fe-2S-bd_dom_sf"/>
</dbReference>
<keyword evidence="3" id="KW-0560">Oxidoreductase</keyword>
<evidence type="ECO:0000256" key="4">
    <source>
        <dbReference type="ARBA" id="ARBA00023004"/>
    </source>
</evidence>
<dbReference type="InterPro" id="IPR050033">
    <property type="entry name" value="XdhC_XDHase"/>
</dbReference>
<proteinExistence type="predicted"/>
<evidence type="ECO:0000256" key="5">
    <source>
        <dbReference type="ARBA" id="ARBA00023014"/>
    </source>
</evidence>
<evidence type="ECO:0000256" key="3">
    <source>
        <dbReference type="ARBA" id="ARBA00023002"/>
    </source>
</evidence>
<evidence type="ECO:0000313" key="8">
    <source>
        <dbReference type="EMBL" id="OAT86476.1"/>
    </source>
</evidence>
<dbReference type="GO" id="GO:0004854">
    <property type="term" value="F:xanthine dehydrogenase activity"/>
    <property type="evidence" value="ECO:0007669"/>
    <property type="project" value="InterPro"/>
</dbReference>
<dbReference type="STRING" id="1838280.A6M21_03395"/>
<keyword evidence="2" id="KW-0479">Metal-binding</keyword>
<dbReference type="Pfam" id="PF01799">
    <property type="entry name" value="Fer2_2"/>
    <property type="match status" value="1"/>
</dbReference>
<dbReference type="CDD" id="cd00207">
    <property type="entry name" value="fer2"/>
    <property type="match status" value="1"/>
</dbReference>
<dbReference type="InterPro" id="IPR012675">
    <property type="entry name" value="Beta-grasp_dom_sf"/>
</dbReference>
<dbReference type="EMBL" id="LYVF01000013">
    <property type="protein sequence ID" value="OAT86476.1"/>
    <property type="molecule type" value="Genomic_DNA"/>
</dbReference>
<evidence type="ECO:0000256" key="1">
    <source>
        <dbReference type="ARBA" id="ARBA00022714"/>
    </source>
</evidence>
<dbReference type="InterPro" id="IPR006058">
    <property type="entry name" value="2Fe2S_fd_BS"/>
</dbReference>
<dbReference type="Gene3D" id="1.10.150.120">
    <property type="entry name" value="[2Fe-2S]-binding domain"/>
    <property type="match status" value="1"/>
</dbReference>
<dbReference type="PROSITE" id="PS51085">
    <property type="entry name" value="2FE2S_FER_2"/>
    <property type="match status" value="1"/>
</dbReference>
<evidence type="ECO:0000313" key="9">
    <source>
        <dbReference type="Proteomes" id="UP000078532"/>
    </source>
</evidence>
<dbReference type="SUPFAM" id="SSF47741">
    <property type="entry name" value="CO dehydrogenase ISP C-domain like"/>
    <property type="match status" value="1"/>
</dbReference>
<dbReference type="PROSITE" id="PS00197">
    <property type="entry name" value="2FE2S_FER_1"/>
    <property type="match status" value="1"/>
</dbReference>
<dbReference type="InterPro" id="IPR036010">
    <property type="entry name" value="2Fe-2S_ferredoxin-like_sf"/>
</dbReference>
<dbReference type="GO" id="GO:0051537">
    <property type="term" value="F:2 iron, 2 sulfur cluster binding"/>
    <property type="evidence" value="ECO:0007669"/>
    <property type="project" value="UniProtKB-KW"/>
</dbReference>
<comment type="pathway">
    <text evidence="6">Alkaloid degradation; nicotine degradation.</text>
</comment>